<dbReference type="Proteomes" id="UP000095743">
    <property type="component" value="Chromosome"/>
</dbReference>
<gene>
    <name evidence="1" type="ORF">Gferi_25960</name>
</gene>
<dbReference type="OrthoDB" id="1952902at2"/>
<organism evidence="1 2">
    <name type="scientific">Geosporobacter ferrireducens</name>
    <dbReference type="NCBI Taxonomy" id="1424294"/>
    <lineage>
        <taxon>Bacteria</taxon>
        <taxon>Bacillati</taxon>
        <taxon>Bacillota</taxon>
        <taxon>Clostridia</taxon>
        <taxon>Peptostreptococcales</taxon>
        <taxon>Thermotaleaceae</taxon>
        <taxon>Geosporobacter</taxon>
    </lineage>
</organism>
<dbReference type="RefSeq" id="WP_069981007.1">
    <property type="nucleotide sequence ID" value="NZ_CP017269.1"/>
</dbReference>
<evidence type="ECO:0000313" key="2">
    <source>
        <dbReference type="Proteomes" id="UP000095743"/>
    </source>
</evidence>
<dbReference type="EMBL" id="CP017269">
    <property type="protein sequence ID" value="AOT72698.1"/>
    <property type="molecule type" value="Genomic_DNA"/>
</dbReference>
<keyword evidence="2" id="KW-1185">Reference proteome</keyword>
<dbReference type="STRING" id="1424294.Gferi_25960"/>
<proteinExistence type="predicted"/>
<dbReference type="AlphaFoldDB" id="A0A1D8GP90"/>
<reference evidence="1 2" key="1">
    <citation type="submission" date="2016-09" db="EMBL/GenBank/DDBJ databases">
        <title>Genomic analysis reveals versatility of anaerobic energy metabolism of Geosporobacter ferrireducens IRF9 of phylum Firmicutes.</title>
        <authorList>
            <person name="Kim S.-J."/>
        </authorList>
    </citation>
    <scope>NUCLEOTIDE SEQUENCE [LARGE SCALE GENOMIC DNA]</scope>
    <source>
        <strain evidence="1 2">IRF9</strain>
    </source>
</reference>
<evidence type="ECO:0000313" key="1">
    <source>
        <dbReference type="EMBL" id="AOT72698.1"/>
    </source>
</evidence>
<accession>A0A1D8GP90</accession>
<protein>
    <submittedName>
        <fullName evidence="1">Uncharacterized protein</fullName>
    </submittedName>
</protein>
<name>A0A1D8GP90_9FIRM</name>
<sequence length="162" mass="18894">MKKALLVFLLLIAIFIHGKFIFADDNIVQDQYPVMNNESEMTLIEGLFKQRTELWNDLYEANKNHEQFKNRLSQIVAEPLLSFDTDAFESLISDPTDMDKVLKVEVIKIENLSYGKTNMRATVTILWKMQGLEGHYLEEIKYKVVLLKDKGVWKLSDYSITQ</sequence>
<dbReference type="KEGG" id="gfe:Gferi_25960"/>